<keyword evidence="2 6" id="KW-0732">Signal</keyword>
<dbReference type="InterPro" id="IPR001360">
    <property type="entry name" value="Glyco_hydro_1"/>
</dbReference>
<dbReference type="GO" id="GO:0005975">
    <property type="term" value="P:carbohydrate metabolic process"/>
    <property type="evidence" value="ECO:0007669"/>
    <property type="project" value="InterPro"/>
</dbReference>
<dbReference type="InterPro" id="IPR017853">
    <property type="entry name" value="GH"/>
</dbReference>
<dbReference type="InterPro" id="IPR033132">
    <property type="entry name" value="GH_1_N_CS"/>
</dbReference>
<evidence type="ECO:0000256" key="5">
    <source>
        <dbReference type="RuleBase" id="RU003690"/>
    </source>
</evidence>
<dbReference type="Pfam" id="PF00232">
    <property type="entry name" value="Glyco_hydro_1"/>
    <property type="match status" value="1"/>
</dbReference>
<protein>
    <submittedName>
        <fullName evidence="7">Beta-glucosidase 22</fullName>
    </submittedName>
</protein>
<proteinExistence type="inferred from homology"/>
<reference evidence="7 8" key="1">
    <citation type="journal article" date="2022" name="Nat. Plants">
        <title>Genomes of leafy and leafless Platanthera orchids illuminate the evolution of mycoheterotrophy.</title>
        <authorList>
            <person name="Li M.H."/>
            <person name="Liu K.W."/>
            <person name="Li Z."/>
            <person name="Lu H.C."/>
            <person name="Ye Q.L."/>
            <person name="Zhang D."/>
            <person name="Wang J.Y."/>
            <person name="Li Y.F."/>
            <person name="Zhong Z.M."/>
            <person name="Liu X."/>
            <person name="Yu X."/>
            <person name="Liu D.K."/>
            <person name="Tu X.D."/>
            <person name="Liu B."/>
            <person name="Hao Y."/>
            <person name="Liao X.Y."/>
            <person name="Jiang Y.T."/>
            <person name="Sun W.H."/>
            <person name="Chen J."/>
            <person name="Chen Y.Q."/>
            <person name="Ai Y."/>
            <person name="Zhai J.W."/>
            <person name="Wu S.S."/>
            <person name="Zhou Z."/>
            <person name="Hsiao Y.Y."/>
            <person name="Wu W.L."/>
            <person name="Chen Y.Y."/>
            <person name="Lin Y.F."/>
            <person name="Hsu J.L."/>
            <person name="Li C.Y."/>
            <person name="Wang Z.W."/>
            <person name="Zhao X."/>
            <person name="Zhong W.Y."/>
            <person name="Ma X.K."/>
            <person name="Ma L."/>
            <person name="Huang J."/>
            <person name="Chen G.Z."/>
            <person name="Huang M.Z."/>
            <person name="Huang L."/>
            <person name="Peng D.H."/>
            <person name="Luo Y.B."/>
            <person name="Zou S.Q."/>
            <person name="Chen S.P."/>
            <person name="Lan S."/>
            <person name="Tsai W.C."/>
            <person name="Van de Peer Y."/>
            <person name="Liu Z.J."/>
        </authorList>
    </citation>
    <scope>NUCLEOTIDE SEQUENCE [LARGE SCALE GENOMIC DNA]</scope>
    <source>
        <strain evidence="7">Lor287</strain>
    </source>
</reference>
<dbReference type="EMBL" id="JBBWWQ010000015">
    <property type="protein sequence ID" value="KAK8928627.1"/>
    <property type="molecule type" value="Genomic_DNA"/>
</dbReference>
<dbReference type="PROSITE" id="PS00653">
    <property type="entry name" value="GLYCOSYL_HYDROL_F1_2"/>
    <property type="match status" value="1"/>
</dbReference>
<keyword evidence="8" id="KW-1185">Reference proteome</keyword>
<evidence type="ECO:0000256" key="2">
    <source>
        <dbReference type="ARBA" id="ARBA00022729"/>
    </source>
</evidence>
<evidence type="ECO:0000256" key="4">
    <source>
        <dbReference type="ARBA" id="ARBA00023180"/>
    </source>
</evidence>
<gene>
    <name evidence="7" type="primary">BGLU22</name>
    <name evidence="7" type="ORF">KSP39_PZI017353</name>
</gene>
<dbReference type="AlphaFoldDB" id="A0AAP0B5J8"/>
<evidence type="ECO:0000313" key="7">
    <source>
        <dbReference type="EMBL" id="KAK8928627.1"/>
    </source>
</evidence>
<dbReference type="SUPFAM" id="SSF51445">
    <property type="entry name" value="(Trans)glycosidases"/>
    <property type="match status" value="1"/>
</dbReference>
<keyword evidence="4" id="KW-0325">Glycoprotein</keyword>
<evidence type="ECO:0000256" key="3">
    <source>
        <dbReference type="ARBA" id="ARBA00022801"/>
    </source>
</evidence>
<comment type="caution">
    <text evidence="7">The sequence shown here is derived from an EMBL/GenBank/DDBJ whole genome shotgun (WGS) entry which is preliminary data.</text>
</comment>
<sequence>MAMAPLLVSFLLYWMHYSSVLCSSEFTREDFPADFVFGAGTSAFQYEGAWAEDGKTPSIWDTFTHEGWAGGSTADVASDGYHKYKGDIKLMSDTGLEAYRLSISWPRLLPKGRGPVNPKGLEYYNNVINELIKYGIQPHVTLHHLDVPQVLQDEYGGWISPKIIDDFKEFADVCFKEFGDRISHWTTMNEPNINSYASFDYGFFPPRRCSYPYGVNCTGGDSSVEPYISARNYILAHSAAVDLYRNKYQTTQKGKIGINIYTIWFVPLTNSTEDVVATKRAHDFLLGWVLNPLVFGDYPEIMKKNAGSRLPPFTKSESQKVKGSYDFIGINYYFALYVTDDSSTTLRDASSDMRAKFTAFKDIPPESRILPPSHMINDFGSLRKILNYLKNTYNDPPIYIHENGYGLGVVDTMNDVARISFLGGFIGSILDSIRDGADVRGYFIWTFVDAYELLSGYNARFGLYHVDFEGSKHERTPKSSAHWYQHFLKNGSTIKIENDVISRGEHPILQNKLSAF</sequence>
<comment type="similarity">
    <text evidence="1 5">Belongs to the glycosyl hydrolase 1 family.</text>
</comment>
<feature type="chain" id="PRO_5042885961" evidence="6">
    <location>
        <begin position="23"/>
        <end position="516"/>
    </location>
</feature>
<dbReference type="PANTHER" id="PTHR10353">
    <property type="entry name" value="GLYCOSYL HYDROLASE"/>
    <property type="match status" value="1"/>
</dbReference>
<accession>A0AAP0B5J8</accession>
<evidence type="ECO:0000313" key="8">
    <source>
        <dbReference type="Proteomes" id="UP001418222"/>
    </source>
</evidence>
<keyword evidence="3" id="KW-0378">Hydrolase</keyword>
<name>A0AAP0B5J8_9ASPA</name>
<dbReference type="Gene3D" id="3.20.20.80">
    <property type="entry name" value="Glycosidases"/>
    <property type="match status" value="1"/>
</dbReference>
<dbReference type="GO" id="GO:0008422">
    <property type="term" value="F:beta-glucosidase activity"/>
    <property type="evidence" value="ECO:0007669"/>
    <property type="project" value="UniProtKB-ARBA"/>
</dbReference>
<evidence type="ECO:0000256" key="1">
    <source>
        <dbReference type="ARBA" id="ARBA00010838"/>
    </source>
</evidence>
<dbReference type="PANTHER" id="PTHR10353:SF29">
    <property type="entry name" value="BETA-GLUCOSIDASE 11"/>
    <property type="match status" value="1"/>
</dbReference>
<feature type="signal peptide" evidence="6">
    <location>
        <begin position="1"/>
        <end position="22"/>
    </location>
</feature>
<dbReference type="Proteomes" id="UP001418222">
    <property type="component" value="Unassembled WGS sequence"/>
</dbReference>
<dbReference type="PRINTS" id="PR00131">
    <property type="entry name" value="GLHYDRLASE1"/>
</dbReference>
<dbReference type="FunFam" id="3.20.20.80:FF:000069">
    <property type="entry name" value="Beta-glucosidase 1"/>
    <property type="match status" value="1"/>
</dbReference>
<evidence type="ECO:0000256" key="6">
    <source>
        <dbReference type="SAM" id="SignalP"/>
    </source>
</evidence>
<organism evidence="7 8">
    <name type="scientific">Platanthera zijinensis</name>
    <dbReference type="NCBI Taxonomy" id="2320716"/>
    <lineage>
        <taxon>Eukaryota</taxon>
        <taxon>Viridiplantae</taxon>
        <taxon>Streptophyta</taxon>
        <taxon>Embryophyta</taxon>
        <taxon>Tracheophyta</taxon>
        <taxon>Spermatophyta</taxon>
        <taxon>Magnoliopsida</taxon>
        <taxon>Liliopsida</taxon>
        <taxon>Asparagales</taxon>
        <taxon>Orchidaceae</taxon>
        <taxon>Orchidoideae</taxon>
        <taxon>Orchideae</taxon>
        <taxon>Orchidinae</taxon>
        <taxon>Platanthera</taxon>
    </lineage>
</organism>